<dbReference type="SUPFAM" id="SSF89372">
    <property type="entry name" value="Fucose-specific lectin"/>
    <property type="match status" value="1"/>
</dbReference>
<evidence type="ECO:0000256" key="1">
    <source>
        <dbReference type="SAM" id="SignalP"/>
    </source>
</evidence>
<accession>A0ABQ2D0Z3</accession>
<reference evidence="3" key="1">
    <citation type="journal article" date="2019" name="Int. J. Syst. Evol. Microbiol.">
        <title>The Global Catalogue of Microorganisms (GCM) 10K type strain sequencing project: providing services to taxonomists for standard genome sequencing and annotation.</title>
        <authorList>
            <consortium name="The Broad Institute Genomics Platform"/>
            <consortium name="The Broad Institute Genome Sequencing Center for Infectious Disease"/>
            <person name="Wu L."/>
            <person name="Ma J."/>
        </authorList>
    </citation>
    <scope>NUCLEOTIDE SEQUENCE [LARGE SCALE GENOMIC DNA]</scope>
    <source>
        <strain evidence="3">JCM 14370</strain>
    </source>
</reference>
<keyword evidence="1" id="KW-0732">Signal</keyword>
<comment type="caution">
    <text evidence="2">The sequence shown here is derived from an EMBL/GenBank/DDBJ whole genome shotgun (WGS) entry which is preliminary data.</text>
</comment>
<feature type="chain" id="PRO_5047285212" evidence="1">
    <location>
        <begin position="22"/>
        <end position="385"/>
    </location>
</feature>
<gene>
    <name evidence="2" type="ORF">GCM10008938_28390</name>
</gene>
<proteinExistence type="predicted"/>
<feature type="signal peptide" evidence="1">
    <location>
        <begin position="1"/>
        <end position="21"/>
    </location>
</feature>
<organism evidence="2 3">
    <name type="scientific">Deinococcus roseus</name>
    <dbReference type="NCBI Taxonomy" id="392414"/>
    <lineage>
        <taxon>Bacteria</taxon>
        <taxon>Thermotogati</taxon>
        <taxon>Deinococcota</taxon>
        <taxon>Deinococci</taxon>
        <taxon>Deinococcales</taxon>
        <taxon>Deinococcaceae</taxon>
        <taxon>Deinococcus</taxon>
    </lineage>
</organism>
<dbReference type="EMBL" id="BMOD01000010">
    <property type="protein sequence ID" value="GGJ40624.1"/>
    <property type="molecule type" value="Genomic_DNA"/>
</dbReference>
<sequence length="385" mass="43356">MPKKAISALIALSLMLSPALASPLQGLNMDPLNDAIQLDLMIDVQGQPWVAWIERNRTTKIDDVWVKRFDGTTWNQVGERINTEPEKSGQTPMLRTGPTGDVWIGWTEQRGDGDIFEVKHWNGDTWEYNLDQRQGIDLTNAARSRSLAVEPDGSPTITWSEIIKTGIKLEIKHWNGDIWERTDSLGLSPKKMASESVLLISANGKRTVVWTEGNGADSNLWVKVKQPGKDWEILGNTPLNVRQNVYITPPSMTLDGAGRPVVAWPEEIKDGLPNIFVKRWDGEKWLALGGSLNVHPERWAQKPSVAVDQRGRVWAAWAEEAEDHRTLYVKVWDGKKWNLLRSFINMDASHDAHSPVLKAAPDGKLFLAWIEGSLKNHQVYVTELQ</sequence>
<evidence type="ECO:0000313" key="2">
    <source>
        <dbReference type="EMBL" id="GGJ40624.1"/>
    </source>
</evidence>
<evidence type="ECO:0000313" key="3">
    <source>
        <dbReference type="Proteomes" id="UP000632222"/>
    </source>
</evidence>
<dbReference type="Proteomes" id="UP000632222">
    <property type="component" value="Unassembled WGS sequence"/>
</dbReference>
<name>A0ABQ2D0Z3_9DEIO</name>
<protein>
    <submittedName>
        <fullName evidence="2">Uncharacterized protein</fullName>
    </submittedName>
</protein>
<keyword evidence="3" id="KW-1185">Reference proteome</keyword>
<dbReference type="RefSeq" id="WP_189003357.1">
    <property type="nucleotide sequence ID" value="NZ_BMOD01000010.1"/>
</dbReference>